<name>A0A6L2K9G6_TANCI</name>
<gene>
    <name evidence="1" type="ORF">Tci_018076</name>
</gene>
<dbReference type="EMBL" id="BKCJ010002079">
    <property type="protein sequence ID" value="GEU46098.1"/>
    <property type="molecule type" value="Genomic_DNA"/>
</dbReference>
<reference evidence="1" key="1">
    <citation type="journal article" date="2019" name="Sci. Rep.">
        <title>Draft genome of Tanacetum cinerariifolium, the natural source of mosquito coil.</title>
        <authorList>
            <person name="Yamashiro T."/>
            <person name="Shiraishi A."/>
            <person name="Satake H."/>
            <person name="Nakayama K."/>
        </authorList>
    </citation>
    <scope>NUCLEOTIDE SEQUENCE</scope>
</reference>
<dbReference type="AlphaFoldDB" id="A0A6L2K9G6"/>
<proteinExistence type="predicted"/>
<accession>A0A6L2K9G6</accession>
<comment type="caution">
    <text evidence="1">The sequence shown here is derived from an EMBL/GenBank/DDBJ whole genome shotgun (WGS) entry which is preliminary data.</text>
</comment>
<evidence type="ECO:0000313" key="1">
    <source>
        <dbReference type="EMBL" id="GEU46098.1"/>
    </source>
</evidence>
<organism evidence="1">
    <name type="scientific">Tanacetum cinerariifolium</name>
    <name type="common">Dalmatian daisy</name>
    <name type="synonym">Chrysanthemum cinerariifolium</name>
    <dbReference type="NCBI Taxonomy" id="118510"/>
    <lineage>
        <taxon>Eukaryota</taxon>
        <taxon>Viridiplantae</taxon>
        <taxon>Streptophyta</taxon>
        <taxon>Embryophyta</taxon>
        <taxon>Tracheophyta</taxon>
        <taxon>Spermatophyta</taxon>
        <taxon>Magnoliopsida</taxon>
        <taxon>eudicotyledons</taxon>
        <taxon>Gunneridae</taxon>
        <taxon>Pentapetalae</taxon>
        <taxon>asterids</taxon>
        <taxon>campanulids</taxon>
        <taxon>Asterales</taxon>
        <taxon>Asteraceae</taxon>
        <taxon>Asteroideae</taxon>
        <taxon>Anthemideae</taxon>
        <taxon>Anthemidinae</taxon>
        <taxon>Tanacetum</taxon>
    </lineage>
</organism>
<protein>
    <submittedName>
        <fullName evidence="1">Uncharacterized protein</fullName>
    </submittedName>
</protein>
<sequence>MAASAIPILSDSSEESVGSHVPRVILFGVIPVIIPVIYVVPVEVPIVPVDPLVVPKADSESDPAEHRPERHESLVVHDAMVLRWRDRVASRTSSPSGSSSHDTLAPSSKFLIARLFPHLGFIDGQRFLSDLVRLSILFDLTASTMNYIHEVM</sequence>